<evidence type="ECO:0000313" key="7">
    <source>
        <dbReference type="Proteomes" id="UP000663873"/>
    </source>
</evidence>
<dbReference type="EMBL" id="CAJNYT010003301">
    <property type="protein sequence ID" value="CAF3547276.1"/>
    <property type="molecule type" value="Genomic_DNA"/>
</dbReference>
<evidence type="ECO:0000256" key="1">
    <source>
        <dbReference type="SAM" id="MobiDB-lite"/>
    </source>
</evidence>
<evidence type="ECO:0000313" key="3">
    <source>
        <dbReference type="EMBL" id="CAF3547276.1"/>
    </source>
</evidence>
<proteinExistence type="predicted"/>
<gene>
    <name evidence="3" type="ORF">GRG538_LOCUS20058</name>
    <name evidence="5" type="ORF">QYT958_LOCUS20951</name>
    <name evidence="2" type="ORF">TIS948_LOCUS22640</name>
    <name evidence="4" type="ORF">UJA718_LOCUS23561</name>
</gene>
<evidence type="ECO:0000313" key="6">
    <source>
        <dbReference type="Proteomes" id="UP000663872"/>
    </source>
</evidence>
<accession>A0A818K027</accession>
<evidence type="ECO:0000313" key="4">
    <source>
        <dbReference type="EMBL" id="CAF4461826.1"/>
    </source>
</evidence>
<dbReference type="AlphaFoldDB" id="A0A818K027"/>
<organism evidence="3 6">
    <name type="scientific">Rotaria socialis</name>
    <dbReference type="NCBI Taxonomy" id="392032"/>
    <lineage>
        <taxon>Eukaryota</taxon>
        <taxon>Metazoa</taxon>
        <taxon>Spiralia</taxon>
        <taxon>Gnathifera</taxon>
        <taxon>Rotifera</taxon>
        <taxon>Eurotatoria</taxon>
        <taxon>Bdelloidea</taxon>
        <taxon>Philodinida</taxon>
        <taxon>Philodinidae</taxon>
        <taxon>Rotaria</taxon>
    </lineage>
</organism>
<dbReference type="Proteomes" id="UP000663873">
    <property type="component" value="Unassembled WGS sequence"/>
</dbReference>
<dbReference type="EMBL" id="CAJNXB010003885">
    <property type="protein sequence ID" value="CAF3343952.1"/>
    <property type="molecule type" value="Genomic_DNA"/>
</dbReference>
<dbReference type="OrthoDB" id="10054156at2759"/>
<comment type="caution">
    <text evidence="3">The sequence shown here is derived from an EMBL/GenBank/DDBJ whole genome shotgun (WGS) entry which is preliminary data.</text>
</comment>
<feature type="region of interest" description="Disordered" evidence="1">
    <location>
        <begin position="116"/>
        <end position="140"/>
    </location>
</feature>
<dbReference type="Proteomes" id="UP000663848">
    <property type="component" value="Unassembled WGS sequence"/>
</dbReference>
<name>A0A818K027_9BILA</name>
<evidence type="ECO:0000313" key="2">
    <source>
        <dbReference type="EMBL" id="CAF3343952.1"/>
    </source>
</evidence>
<protein>
    <submittedName>
        <fullName evidence="3">Uncharacterized protein</fullName>
    </submittedName>
</protein>
<feature type="compositionally biased region" description="Polar residues" evidence="1">
    <location>
        <begin position="124"/>
        <end position="140"/>
    </location>
</feature>
<dbReference type="EMBL" id="CAJOBP010005153">
    <property type="protein sequence ID" value="CAF4461826.1"/>
    <property type="molecule type" value="Genomic_DNA"/>
</dbReference>
<dbReference type="Proteomes" id="UP000663825">
    <property type="component" value="Unassembled WGS sequence"/>
</dbReference>
<dbReference type="Proteomes" id="UP000663872">
    <property type="component" value="Unassembled WGS sequence"/>
</dbReference>
<evidence type="ECO:0000313" key="5">
    <source>
        <dbReference type="EMBL" id="CAF4750436.1"/>
    </source>
</evidence>
<dbReference type="EMBL" id="CAJOBR010003732">
    <property type="protein sequence ID" value="CAF4750436.1"/>
    <property type="molecule type" value="Genomic_DNA"/>
</dbReference>
<sequence>MASEKVTIEQAVQKLSEANNNSNARLNALETKLDEIHLNVMEQNKNMNMNVPNEIIMNVQEKMINQIETIQKRAKELQDTTTSKLEEKQQQWEQLTDNIRDMRTEMKKICEALERKASQKKDQNQLMEENVSTPHTQLNSSTINESFDNGQSEHHNITERRHHADIITQQTAPMRYTPQTTHTIVIPPPAAIPTFNGSISENPRQFLIRVKEYSETINPWNEQALLNAISQFLREIALEWYCQLRTSNRRPQT</sequence>
<keyword evidence="7" id="KW-1185">Reference proteome</keyword>
<reference evidence="3" key="1">
    <citation type="submission" date="2021-02" db="EMBL/GenBank/DDBJ databases">
        <authorList>
            <person name="Nowell W R."/>
        </authorList>
    </citation>
    <scope>NUCLEOTIDE SEQUENCE</scope>
</reference>